<proteinExistence type="predicted"/>
<organism evidence="2 3">
    <name type="scientific">Phytohabitans flavus</name>
    <dbReference type="NCBI Taxonomy" id="1076124"/>
    <lineage>
        <taxon>Bacteria</taxon>
        <taxon>Bacillati</taxon>
        <taxon>Actinomycetota</taxon>
        <taxon>Actinomycetes</taxon>
        <taxon>Micromonosporales</taxon>
        <taxon>Micromonosporaceae</taxon>
    </lineage>
</organism>
<evidence type="ECO:0000313" key="3">
    <source>
        <dbReference type="Proteomes" id="UP000502508"/>
    </source>
</evidence>
<accession>A0A6F8XRP8</accession>
<name>A0A6F8XRP8_9ACTN</name>
<dbReference type="EMBL" id="AP022870">
    <property type="protein sequence ID" value="BCB76421.1"/>
    <property type="molecule type" value="Genomic_DNA"/>
</dbReference>
<feature type="domain" description="Ferric siderophore reductase C-terminal" evidence="1">
    <location>
        <begin position="224"/>
        <end position="244"/>
    </location>
</feature>
<dbReference type="GO" id="GO:0051537">
    <property type="term" value="F:2 iron, 2 sulfur cluster binding"/>
    <property type="evidence" value="ECO:0007669"/>
    <property type="project" value="InterPro"/>
</dbReference>
<reference evidence="2 3" key="1">
    <citation type="submission" date="2020-03" db="EMBL/GenBank/DDBJ databases">
        <title>Whole genome shotgun sequence of Phytohabitans flavus NBRC 107702.</title>
        <authorList>
            <person name="Komaki H."/>
            <person name="Tamura T."/>
        </authorList>
    </citation>
    <scope>NUCLEOTIDE SEQUENCE [LARGE SCALE GENOMIC DNA]</scope>
    <source>
        <strain evidence="2 3">NBRC 107702</strain>
    </source>
</reference>
<dbReference type="KEGG" id="pfla:Pflav_028310"/>
<dbReference type="Proteomes" id="UP000502508">
    <property type="component" value="Chromosome"/>
</dbReference>
<dbReference type="RefSeq" id="WP_173036479.1">
    <property type="nucleotide sequence ID" value="NZ_AP022870.1"/>
</dbReference>
<evidence type="ECO:0000313" key="2">
    <source>
        <dbReference type="EMBL" id="BCB76421.1"/>
    </source>
</evidence>
<dbReference type="Pfam" id="PF11575">
    <property type="entry name" value="FhuF_C"/>
    <property type="match status" value="1"/>
</dbReference>
<sequence>MSSATAGSALAAAGAVGPYFAWDAWAGETGWRPFADLLDGDVAGSRVAGARSTLVTTYRLSEDAVPVRVVASITFLGIVSRLVSPPLGAAVAGGVLPLAGRDDLWWRPVPSGPLPVAYRGGQALPCGGLDARTVAEALVRSAVAGPVSDLLAVFRDRFRLSPQVLWGNVASALAGAAGVLAGADRPYAERAGAIVEHAFAQPPLAGTGTLVQPDPARARRFLVRRSCCLYYRIPGGGTCADCVLTPGGRAAARGGGQAAVRELT</sequence>
<evidence type="ECO:0000259" key="1">
    <source>
        <dbReference type="Pfam" id="PF11575"/>
    </source>
</evidence>
<dbReference type="InterPro" id="IPR024726">
    <property type="entry name" value="FhuF_C"/>
</dbReference>
<keyword evidence="3" id="KW-1185">Reference proteome</keyword>
<protein>
    <recommendedName>
        <fullName evidence="1">Ferric siderophore reductase C-terminal domain-containing protein</fullName>
    </recommendedName>
</protein>
<dbReference type="AlphaFoldDB" id="A0A6F8XRP8"/>
<gene>
    <name evidence="2" type="ORF">Pflav_028310</name>
</gene>
<reference evidence="2 3" key="2">
    <citation type="submission" date="2020-03" db="EMBL/GenBank/DDBJ databases">
        <authorList>
            <person name="Ichikawa N."/>
            <person name="Kimura A."/>
            <person name="Kitahashi Y."/>
            <person name="Uohara A."/>
        </authorList>
    </citation>
    <scope>NUCLEOTIDE SEQUENCE [LARGE SCALE GENOMIC DNA]</scope>
    <source>
        <strain evidence="2 3">NBRC 107702</strain>
    </source>
</reference>